<feature type="chain" id="PRO_5003495608" description="Solute-binding protein family 5 domain-containing protein" evidence="2">
    <location>
        <begin position="38"/>
        <end position="630"/>
    </location>
</feature>
<dbReference type="GO" id="GO:0015833">
    <property type="term" value="P:peptide transport"/>
    <property type="evidence" value="ECO:0007669"/>
    <property type="project" value="TreeGrafter"/>
</dbReference>
<dbReference type="GO" id="GO:1904680">
    <property type="term" value="F:peptide transmembrane transporter activity"/>
    <property type="evidence" value="ECO:0007669"/>
    <property type="project" value="TreeGrafter"/>
</dbReference>
<dbReference type="Pfam" id="PF00496">
    <property type="entry name" value="SBP_bac_5"/>
    <property type="match status" value="1"/>
</dbReference>
<feature type="region of interest" description="Disordered" evidence="1">
    <location>
        <begin position="387"/>
        <end position="445"/>
    </location>
</feature>
<dbReference type="AlphaFoldDB" id="G7H436"/>
<dbReference type="PANTHER" id="PTHR30290:SF65">
    <property type="entry name" value="MONOACYL PHOSPHATIDYLINOSITOL TETRAMANNOSIDE-BINDING PROTEIN LPQW-RELATED"/>
    <property type="match status" value="1"/>
</dbReference>
<feature type="signal peptide" evidence="2">
    <location>
        <begin position="1"/>
        <end position="37"/>
    </location>
</feature>
<gene>
    <name evidence="4" type="ORF">GOARA_061_00500</name>
</gene>
<keyword evidence="5" id="KW-1185">Reference proteome</keyword>
<dbReference type="STRING" id="1073574.GOARA_061_00500"/>
<dbReference type="PANTHER" id="PTHR30290">
    <property type="entry name" value="PERIPLASMIC BINDING COMPONENT OF ABC TRANSPORTER"/>
    <property type="match status" value="1"/>
</dbReference>
<dbReference type="InterPro" id="IPR039424">
    <property type="entry name" value="SBP_5"/>
</dbReference>
<name>G7H436_9ACTN</name>
<evidence type="ECO:0000259" key="3">
    <source>
        <dbReference type="Pfam" id="PF00496"/>
    </source>
</evidence>
<dbReference type="Proteomes" id="UP000035088">
    <property type="component" value="Unassembled WGS sequence"/>
</dbReference>
<evidence type="ECO:0000313" key="4">
    <source>
        <dbReference type="EMBL" id="GAB10611.1"/>
    </source>
</evidence>
<evidence type="ECO:0000256" key="1">
    <source>
        <dbReference type="SAM" id="MobiDB-lite"/>
    </source>
</evidence>
<dbReference type="SUPFAM" id="SSF53850">
    <property type="entry name" value="Periplasmic binding protein-like II"/>
    <property type="match status" value="1"/>
</dbReference>
<keyword evidence="2" id="KW-0732">Signal</keyword>
<dbReference type="InterPro" id="IPR000914">
    <property type="entry name" value="SBP_5_dom"/>
</dbReference>
<protein>
    <recommendedName>
        <fullName evidence="3">Solute-binding protein family 5 domain-containing protein</fullName>
    </recommendedName>
</protein>
<sequence length="630" mass="66031">MRKAVLVGDRRRQRQRAGRMGAVLVSASTLLAGGCMASPPPPVQPSAPAPVQAEYPTEKTIYVATDAIGAGFNPHLAADQSPVTTAIGTLTLPSAFNPVPIRGGGVDWRLSDSLLTSAEVTSTAPFTVTYRIQTNAQWSDGLPITGDDFTYLWQQMSRQPNAVSPAGYRLIDSVQTGSGGKSVVVTFAREYPQWRQLFRSLLPSHVLRALPTGFQTGMDTGKPVSGGPFAIVGIDLARDEVRLARNDRFWKEPATLDQIVFRRPGTQSQTVESIRTGDSALGVLSAGPAQERLITAVPSTVTRRNLESRVLGIHVNTRSAAMRRQAVRAAVLGMIDARLVRYAAAGDDDVAPFANTVFAPSDPGFFDPGRARPSEAVVADLLASAGYRRAAPPPPPAPAPPTPAPTPGTSGEESPEPSAPESSPSPAPPQEKRDERVPPEVAPIVKDGKPLQVRVGAVVTDPRTIAAAAAAVDQLREAGVRASVVKLSNSELYGSALTGSRVDLVVGWTDGSVAPATGLASLVDCDQPKKETEEGDPNAGQPATKPTSFTSNISGLCDAALIDLARQAVSSPDPTGLLDQAEAMLAAAAIYLPVYQDSALIAVTDEVVGVPLSGPVQTSIFANAPEWALP</sequence>
<evidence type="ECO:0000256" key="2">
    <source>
        <dbReference type="SAM" id="SignalP"/>
    </source>
</evidence>
<organism evidence="4 5">
    <name type="scientific">Gordonia araii NBRC 100433</name>
    <dbReference type="NCBI Taxonomy" id="1073574"/>
    <lineage>
        <taxon>Bacteria</taxon>
        <taxon>Bacillati</taxon>
        <taxon>Actinomycetota</taxon>
        <taxon>Actinomycetes</taxon>
        <taxon>Mycobacteriales</taxon>
        <taxon>Gordoniaceae</taxon>
        <taxon>Gordonia</taxon>
    </lineage>
</organism>
<dbReference type="PROSITE" id="PS51257">
    <property type="entry name" value="PROKAR_LIPOPROTEIN"/>
    <property type="match status" value="1"/>
</dbReference>
<reference evidence="4 5" key="1">
    <citation type="submission" date="2011-11" db="EMBL/GenBank/DDBJ databases">
        <title>Whole genome shotgun sequence of Gordonia araii NBRC 100433.</title>
        <authorList>
            <person name="Yoshida Y."/>
            <person name="Hosoyama A."/>
            <person name="Tsuchikane K."/>
            <person name="Katsumata H."/>
            <person name="Yamazaki S."/>
            <person name="Fujita N."/>
        </authorList>
    </citation>
    <scope>NUCLEOTIDE SEQUENCE [LARGE SCALE GENOMIC DNA]</scope>
    <source>
        <strain evidence="4 5">NBRC 100433</strain>
    </source>
</reference>
<feature type="domain" description="Solute-binding protein family 5" evidence="3">
    <location>
        <begin position="114"/>
        <end position="388"/>
    </location>
</feature>
<evidence type="ECO:0000313" key="5">
    <source>
        <dbReference type="Proteomes" id="UP000035088"/>
    </source>
</evidence>
<accession>G7H436</accession>
<feature type="compositionally biased region" description="Pro residues" evidence="1">
    <location>
        <begin position="391"/>
        <end position="406"/>
    </location>
</feature>
<dbReference type="CDD" id="cd08501">
    <property type="entry name" value="PBP2_Lpqw"/>
    <property type="match status" value="1"/>
</dbReference>
<feature type="region of interest" description="Disordered" evidence="1">
    <location>
        <begin position="528"/>
        <end position="550"/>
    </location>
</feature>
<comment type="caution">
    <text evidence="4">The sequence shown here is derived from an EMBL/GenBank/DDBJ whole genome shotgun (WGS) entry which is preliminary data.</text>
</comment>
<proteinExistence type="predicted"/>
<dbReference type="Gene3D" id="3.90.76.10">
    <property type="entry name" value="Dipeptide-binding Protein, Domain 1"/>
    <property type="match status" value="1"/>
</dbReference>
<dbReference type="Gene3D" id="3.10.105.10">
    <property type="entry name" value="Dipeptide-binding Protein, Domain 3"/>
    <property type="match status" value="1"/>
</dbReference>
<dbReference type="EMBL" id="BAEE01000061">
    <property type="protein sequence ID" value="GAB10611.1"/>
    <property type="molecule type" value="Genomic_DNA"/>
</dbReference>